<evidence type="ECO:0000256" key="1">
    <source>
        <dbReference type="ARBA" id="ARBA00022516"/>
    </source>
</evidence>
<comment type="catalytic activity">
    <reaction evidence="8 9">
        <text>sn-glycerol 1-phosphate + (2E,6E,10E)-geranylgeranyl diphosphate = sn-3-O-(geranylgeranyl)glycerol 1-phosphate + diphosphate</text>
        <dbReference type="Rhea" id="RHEA:23404"/>
        <dbReference type="ChEBI" id="CHEBI:33019"/>
        <dbReference type="ChEBI" id="CHEBI:57677"/>
        <dbReference type="ChEBI" id="CHEBI:57685"/>
        <dbReference type="ChEBI" id="CHEBI:58756"/>
        <dbReference type="EC" id="2.5.1.41"/>
    </reaction>
</comment>
<reference evidence="10" key="1">
    <citation type="submission" date="2016-12" db="EMBL/GenBank/DDBJ databases">
        <title>Discovery of methanogenic haloarchaea.</title>
        <authorList>
            <person name="Sorokin D.Y."/>
            <person name="Makarova K.S."/>
            <person name="Abbas B."/>
            <person name="Ferrer M."/>
            <person name="Golyshin P.N."/>
        </authorList>
    </citation>
    <scope>NUCLEOTIDE SEQUENCE [LARGE SCALE GENOMIC DNA]</scope>
    <source>
        <strain evidence="10">HMET1</strain>
    </source>
</reference>
<dbReference type="GO" id="GO:0046474">
    <property type="term" value="P:glycerophospholipid biosynthetic process"/>
    <property type="evidence" value="ECO:0007669"/>
    <property type="project" value="UniProtKB-UniRule"/>
</dbReference>
<comment type="cofactor">
    <cofactor evidence="9">
        <name>Mg(2+)</name>
        <dbReference type="ChEBI" id="CHEBI:18420"/>
    </cofactor>
</comment>
<comment type="caution">
    <text evidence="9">Lacks conserved residue(s) required for the propagation of feature annotation.</text>
</comment>
<evidence type="ECO:0000256" key="7">
    <source>
        <dbReference type="ARBA" id="ARBA00023264"/>
    </source>
</evidence>
<organism evidence="10 11">
    <name type="scientific">Methanohalarchaeum thermophilum</name>
    <dbReference type="NCBI Taxonomy" id="1903181"/>
    <lineage>
        <taxon>Archaea</taxon>
        <taxon>Methanobacteriati</taxon>
        <taxon>Methanobacteriota</taxon>
        <taxon>Methanonatronarchaeia</taxon>
        <taxon>Methanonatronarchaeales</taxon>
        <taxon>Methanonatronarchaeaceae</taxon>
        <taxon>Candidatus Methanohalarchaeum</taxon>
    </lineage>
</organism>
<keyword evidence="5 9" id="KW-0443">Lipid metabolism</keyword>
<feature type="binding site" evidence="9">
    <location>
        <begin position="220"/>
        <end position="221"/>
    </location>
    <ligand>
        <name>sn-glycerol 1-phosphate</name>
        <dbReference type="ChEBI" id="CHEBI:57685"/>
    </ligand>
</feature>
<comment type="subcellular location">
    <subcellularLocation>
        <location evidence="9">Cytoplasm</location>
    </subcellularLocation>
</comment>
<comment type="similarity">
    <text evidence="9">Belongs to the GGGP/HepGP synthase family. Group II subfamily.</text>
</comment>
<keyword evidence="3 9" id="KW-0479">Metal-binding</keyword>
<comment type="function">
    <text evidence="9">Prenyltransferase that catalyzes the transfer of the geranylgeranyl moiety of geranylgeranyl diphosphate (GGPP) to the C3 hydroxyl of sn-glycerol-1-phosphate (G1P). This reaction is the first ether-bond-formation step in the biosynthesis of archaeal membrane lipids.</text>
</comment>
<dbReference type="GO" id="GO:0005737">
    <property type="term" value="C:cytoplasm"/>
    <property type="evidence" value="ECO:0007669"/>
    <property type="project" value="UniProtKB-SubCell"/>
</dbReference>
<dbReference type="EC" id="2.5.1.41" evidence="9"/>
<protein>
    <recommendedName>
        <fullName evidence="9">Geranylgeranylglyceryl phosphate synthase</fullName>
        <shortName evidence="9">GGGP synthase</shortName>
        <shortName evidence="9">GGGPS</shortName>
        <ecNumber evidence="9">2.5.1.41</ecNumber>
    </recommendedName>
    <alternativeName>
        <fullName evidence="9">(S)-3-O-geranylgeranylglyceryl phosphate synthase</fullName>
    </alternativeName>
    <alternativeName>
        <fullName evidence="9">Phosphoglycerol geranylgeranyltransferase</fullName>
    </alternativeName>
</protein>
<evidence type="ECO:0000256" key="9">
    <source>
        <dbReference type="HAMAP-Rule" id="MF_00112"/>
    </source>
</evidence>
<keyword evidence="1 9" id="KW-0444">Lipid biosynthesis</keyword>
<dbReference type="InterPro" id="IPR008205">
    <property type="entry name" value="GGGP_HepGP_synthase"/>
</dbReference>
<dbReference type="Gene3D" id="3.20.20.390">
    <property type="entry name" value="FMN-linked oxidoreductases"/>
    <property type="match status" value="1"/>
</dbReference>
<keyword evidence="11" id="KW-1185">Reference proteome</keyword>
<keyword evidence="4 9" id="KW-0460">Magnesium</keyword>
<dbReference type="SUPFAM" id="SSF51395">
    <property type="entry name" value="FMN-linked oxidoreductases"/>
    <property type="match status" value="1"/>
</dbReference>
<dbReference type="NCBIfam" id="NF003198">
    <property type="entry name" value="PRK04169.1-2"/>
    <property type="match status" value="1"/>
</dbReference>
<dbReference type="HAMAP" id="MF_00112">
    <property type="entry name" value="GGGP_HepGP_synthase"/>
    <property type="match status" value="1"/>
</dbReference>
<comment type="pathway">
    <text evidence="9">Membrane lipid metabolism; glycerophospholipid metabolism.</text>
</comment>
<comment type="caution">
    <text evidence="10">The sequence shown here is derived from an EMBL/GenBank/DDBJ whole genome shotgun (WGS) entry which is preliminary data.</text>
</comment>
<evidence type="ECO:0000256" key="3">
    <source>
        <dbReference type="ARBA" id="ARBA00022723"/>
    </source>
</evidence>
<evidence type="ECO:0000256" key="6">
    <source>
        <dbReference type="ARBA" id="ARBA00023209"/>
    </source>
</evidence>
<evidence type="ECO:0000256" key="4">
    <source>
        <dbReference type="ARBA" id="ARBA00022842"/>
    </source>
</evidence>
<dbReference type="GO" id="GO:0000287">
    <property type="term" value="F:magnesium ion binding"/>
    <property type="evidence" value="ECO:0007669"/>
    <property type="project" value="UniProtKB-UniRule"/>
</dbReference>
<keyword evidence="2 9" id="KW-0808">Transferase</keyword>
<dbReference type="EMBL" id="MSDW01000001">
    <property type="protein sequence ID" value="OKY78605.1"/>
    <property type="molecule type" value="Genomic_DNA"/>
</dbReference>
<dbReference type="GO" id="GO:0120536">
    <property type="term" value="F:heptaprenylglyceryl phosphate synthase activity"/>
    <property type="evidence" value="ECO:0007669"/>
    <property type="project" value="UniProtKB-ARBA"/>
</dbReference>
<dbReference type="STRING" id="1903181.BTN85_1102"/>
<dbReference type="PANTHER" id="PTHR40029">
    <property type="match status" value="1"/>
</dbReference>
<evidence type="ECO:0000256" key="5">
    <source>
        <dbReference type="ARBA" id="ARBA00023098"/>
    </source>
</evidence>
<dbReference type="FunCoup" id="A0A1Q6DW61">
    <property type="interactions" value="1"/>
</dbReference>
<feature type="binding site" evidence="9">
    <location>
        <position position="19"/>
    </location>
    <ligand>
        <name>Mg(2+)</name>
        <dbReference type="ChEBI" id="CHEBI:18420"/>
    </ligand>
</feature>
<proteinExistence type="inferred from homology"/>
<dbReference type="CDD" id="cd02812">
    <property type="entry name" value="PcrB_like"/>
    <property type="match status" value="1"/>
</dbReference>
<evidence type="ECO:0000256" key="8">
    <source>
        <dbReference type="ARBA" id="ARBA00047288"/>
    </source>
</evidence>
<dbReference type="UniPathway" id="UPA00940"/>
<evidence type="ECO:0000313" key="10">
    <source>
        <dbReference type="EMBL" id="OKY78605.1"/>
    </source>
</evidence>
<dbReference type="Proteomes" id="UP000185744">
    <property type="component" value="Unassembled WGS sequence"/>
</dbReference>
<dbReference type="GO" id="GO:0047294">
    <property type="term" value="F:phosphoglycerol geranylgeranyltransferase activity"/>
    <property type="evidence" value="ECO:0007669"/>
    <property type="project" value="UniProtKB-UniRule"/>
</dbReference>
<accession>A0A1Q6DW61</accession>
<evidence type="ECO:0000313" key="11">
    <source>
        <dbReference type="Proteomes" id="UP000185744"/>
    </source>
</evidence>
<feature type="binding site" evidence="9">
    <location>
        <position position="48"/>
    </location>
    <ligand>
        <name>Mg(2+)</name>
        <dbReference type="ChEBI" id="CHEBI:18420"/>
    </ligand>
</feature>
<keyword evidence="9" id="KW-0963">Cytoplasm</keyword>
<dbReference type="InParanoid" id="A0A1Q6DW61"/>
<gene>
    <name evidence="10" type="ORF">BTN85_1102</name>
</gene>
<sequence>MNIEELLDKEKTQHLSLIDPDEQSPSKVKEIASEAEKGGTDAFMVGGSLVKGESILDKTVEAIKKTTELPVILFPQDHSGLTPKADAVFFMSLLNSRESMYTTGFQMRGAPLIKKFDLEVLPMAYLIVEPGGTVGYIGDAKEIPREKPEIAVAYSLAGQYMGMDYIYLEAGSGANKPVPPKMVKAVKENIDANLIVGGGIRNPKHAKAISKAGADFIVTGTAIETKDNIKDAVSSFKERIC</sequence>
<evidence type="ECO:0000256" key="2">
    <source>
        <dbReference type="ARBA" id="ARBA00022679"/>
    </source>
</evidence>
<keyword evidence="6 9" id="KW-0594">Phospholipid biosynthesis</keyword>
<feature type="binding site" evidence="9">
    <location>
        <begin position="198"/>
        <end position="199"/>
    </location>
    <ligand>
        <name>sn-glycerol 1-phosphate</name>
        <dbReference type="ChEBI" id="CHEBI:57685"/>
    </ligand>
</feature>
<dbReference type="InterPro" id="IPR010946">
    <property type="entry name" value="GGGP_synth"/>
</dbReference>
<dbReference type="Pfam" id="PF01884">
    <property type="entry name" value="PcrB"/>
    <property type="match status" value="1"/>
</dbReference>
<name>A0A1Q6DW61_METT1</name>
<dbReference type="NCBIfam" id="TIGR01768">
    <property type="entry name" value="GGGP-family"/>
    <property type="match status" value="1"/>
</dbReference>
<dbReference type="AlphaFoldDB" id="A0A1Q6DW61"/>
<feature type="binding site" evidence="9">
    <location>
        <begin position="167"/>
        <end position="173"/>
    </location>
    <ligand>
        <name>sn-glycerol 1-phosphate</name>
        <dbReference type="ChEBI" id="CHEBI:57685"/>
    </ligand>
</feature>
<dbReference type="InterPro" id="IPR038597">
    <property type="entry name" value="GGGP/HepGP_synthase_sf"/>
</dbReference>
<dbReference type="PANTHER" id="PTHR40029:SF2">
    <property type="entry name" value="HEPTAPRENYLGLYCERYL PHOSPHATE SYNTHASE"/>
    <property type="match status" value="1"/>
</dbReference>
<dbReference type="FunFam" id="3.20.20.390:FF:000001">
    <property type="entry name" value="Heptaprenylglyceryl phosphate synthase"/>
    <property type="match status" value="1"/>
</dbReference>
<dbReference type="NCBIfam" id="TIGR01769">
    <property type="entry name" value="GGGP"/>
    <property type="match status" value="1"/>
</dbReference>
<keyword evidence="7 9" id="KW-1208">Phospholipid metabolism</keyword>
<dbReference type="InterPro" id="IPR039074">
    <property type="entry name" value="GGGP/HepGP_synthase_I"/>
</dbReference>